<evidence type="ECO:0000313" key="3">
    <source>
        <dbReference type="Proteomes" id="UP001189624"/>
    </source>
</evidence>
<dbReference type="AlphaFoldDB" id="A0AA87B958"/>
<proteinExistence type="predicted"/>
<evidence type="ECO:0000313" key="2">
    <source>
        <dbReference type="EMBL" id="CAJ1978707.1"/>
    </source>
</evidence>
<dbReference type="Proteomes" id="UP001189624">
    <property type="component" value="Chromosome 11"/>
</dbReference>
<keyword evidence="3" id="KW-1185">Reference proteome</keyword>
<organism evidence="2 3">
    <name type="scientific">Sphenostylis stenocarpa</name>
    <dbReference type="NCBI Taxonomy" id="92480"/>
    <lineage>
        <taxon>Eukaryota</taxon>
        <taxon>Viridiplantae</taxon>
        <taxon>Streptophyta</taxon>
        <taxon>Embryophyta</taxon>
        <taxon>Tracheophyta</taxon>
        <taxon>Spermatophyta</taxon>
        <taxon>Magnoliopsida</taxon>
        <taxon>eudicotyledons</taxon>
        <taxon>Gunneridae</taxon>
        <taxon>Pentapetalae</taxon>
        <taxon>rosids</taxon>
        <taxon>fabids</taxon>
        <taxon>Fabales</taxon>
        <taxon>Fabaceae</taxon>
        <taxon>Papilionoideae</taxon>
        <taxon>50 kb inversion clade</taxon>
        <taxon>NPAAA clade</taxon>
        <taxon>indigoferoid/millettioid clade</taxon>
        <taxon>Phaseoleae</taxon>
        <taxon>Sphenostylis</taxon>
    </lineage>
</organism>
<dbReference type="Gramene" id="rna-AYBTSS11_LOCUS30906">
    <property type="protein sequence ID" value="CAJ1978707.1"/>
    <property type="gene ID" value="gene-AYBTSS11_LOCUS30906"/>
</dbReference>
<evidence type="ECO:0000256" key="1">
    <source>
        <dbReference type="SAM" id="MobiDB-lite"/>
    </source>
</evidence>
<dbReference type="EMBL" id="OY731408">
    <property type="protein sequence ID" value="CAJ1978707.1"/>
    <property type="molecule type" value="Genomic_DNA"/>
</dbReference>
<feature type="compositionally biased region" description="Basic and acidic residues" evidence="1">
    <location>
        <begin position="8"/>
        <end position="22"/>
    </location>
</feature>
<accession>A0AA87B958</accession>
<gene>
    <name evidence="2" type="ORF">AYBTSS11_LOCUS30906</name>
</gene>
<name>A0AA87B958_9FABA</name>
<sequence>MGVVPRGARVEGGDRESGVCNGEEGRVEKAKAWKGDLGVQVREEVGLVGFLFNWLGRGDKTATTQGDWPCRGWFDSVGLVAVRGQARWPGGGATIVAPSSGSQ</sequence>
<reference evidence="2" key="1">
    <citation type="submission" date="2023-10" db="EMBL/GenBank/DDBJ databases">
        <authorList>
            <person name="Domelevo Entfellner J.-B."/>
        </authorList>
    </citation>
    <scope>NUCLEOTIDE SEQUENCE</scope>
</reference>
<feature type="region of interest" description="Disordered" evidence="1">
    <location>
        <begin position="1"/>
        <end position="22"/>
    </location>
</feature>
<protein>
    <submittedName>
        <fullName evidence="2">Uncharacterized protein</fullName>
    </submittedName>
</protein>